<dbReference type="RefSeq" id="XP_023156214.1">
    <property type="nucleotide sequence ID" value="XM_023300446.1"/>
</dbReference>
<organism evidence="1">
    <name type="scientific">Zea mays</name>
    <name type="common">Maize</name>
    <dbReference type="NCBI Taxonomy" id="4577"/>
    <lineage>
        <taxon>Eukaryota</taxon>
        <taxon>Viridiplantae</taxon>
        <taxon>Streptophyta</taxon>
        <taxon>Embryophyta</taxon>
        <taxon>Tracheophyta</taxon>
        <taxon>Spermatophyta</taxon>
        <taxon>Magnoliopsida</taxon>
        <taxon>Liliopsida</taxon>
        <taxon>Poales</taxon>
        <taxon>Poaceae</taxon>
        <taxon>PACMAD clade</taxon>
        <taxon>Panicoideae</taxon>
        <taxon>Andropogonodae</taxon>
        <taxon>Andropogoneae</taxon>
        <taxon>Tripsacinae</taxon>
        <taxon>Zea</taxon>
    </lineage>
</organism>
<accession>C0PPA5</accession>
<dbReference type="EMBL" id="BT070124">
    <property type="protein sequence ID" value="ACN37021.1"/>
    <property type="molecule type" value="mRNA"/>
</dbReference>
<evidence type="ECO:0000313" key="1">
    <source>
        <dbReference type="EMBL" id="ACN37021.1"/>
    </source>
</evidence>
<dbReference type="AlphaFoldDB" id="C0PPA5"/>
<reference evidence="1" key="1">
    <citation type="journal article" date="2009" name="PLoS Genet.">
        <title>Sequencing, mapping, and analysis of 27,455 maize full-length cDNAs.</title>
        <authorList>
            <person name="Soderlund C."/>
            <person name="Descour A."/>
            <person name="Kudrna D."/>
            <person name="Bomhoff M."/>
            <person name="Boyd L."/>
            <person name="Currie J."/>
            <person name="Angelova A."/>
            <person name="Collura K."/>
            <person name="Wissotski M."/>
            <person name="Ashley E."/>
            <person name="Morrow D."/>
            <person name="Fernandes J."/>
            <person name="Walbot V."/>
            <person name="Yu Y."/>
        </authorList>
    </citation>
    <scope>NUCLEOTIDE SEQUENCE</scope>
    <source>
        <strain evidence="1">B73</strain>
    </source>
</reference>
<sequence>MSWLEQPRLCSVWSTGLSGGAPDSVRCARLARANWPLSGIHRRRTAIIHRTVRCAPDCPVSQRSVGPTVGRAICVGHVAEPTARRRHRTVRCAPDMSGAPTALWLPTVDCAIYGKKSGTGHVRCAPDCPVRQSTEGKISLPRLLSMAPSFLGAIKGTPRRMEEHTKHSYNIPKHQDIDSAPLILCDSNWSSS</sequence>
<protein>
    <submittedName>
        <fullName evidence="1">Uncharacterized protein</fullName>
    </submittedName>
</protein>
<name>C0PPA5_MAIZE</name>
<proteinExistence type="evidence at transcript level"/>
<dbReference type="GeneID" id="111589247"/>
<dbReference type="KEGG" id="zma:111589247"/>